<dbReference type="InterPro" id="IPR000847">
    <property type="entry name" value="LysR_HTH_N"/>
</dbReference>
<evidence type="ECO:0000256" key="3">
    <source>
        <dbReference type="ARBA" id="ARBA00023125"/>
    </source>
</evidence>
<comment type="similarity">
    <text evidence="1">Belongs to the LysR transcriptional regulatory family.</text>
</comment>
<keyword evidence="7" id="KW-1185">Reference proteome</keyword>
<keyword evidence="3" id="KW-0238">DNA-binding</keyword>
<dbReference type="InterPro" id="IPR058163">
    <property type="entry name" value="LysR-type_TF_proteobact-type"/>
</dbReference>
<dbReference type="EMBL" id="JAOCQF010000004">
    <property type="protein sequence ID" value="MCT8331482.1"/>
    <property type="molecule type" value="Genomic_DNA"/>
</dbReference>
<evidence type="ECO:0000259" key="5">
    <source>
        <dbReference type="PROSITE" id="PS50931"/>
    </source>
</evidence>
<evidence type="ECO:0000256" key="2">
    <source>
        <dbReference type="ARBA" id="ARBA00023015"/>
    </source>
</evidence>
<dbReference type="Gene3D" id="3.40.190.290">
    <property type="match status" value="1"/>
</dbReference>
<dbReference type="RefSeq" id="WP_261497390.1">
    <property type="nucleotide sequence ID" value="NZ_JAOCQF010000004.1"/>
</dbReference>
<reference evidence="7" key="1">
    <citation type="submission" date="2023-07" db="EMBL/GenBank/DDBJ databases">
        <title>Defluviimonas sediminis sp. nov., isolated from mangrove sediment.</title>
        <authorList>
            <person name="Liu L."/>
            <person name="Li J."/>
            <person name="Huang Y."/>
            <person name="Pan J."/>
            <person name="Li M."/>
        </authorList>
    </citation>
    <scope>NUCLEOTIDE SEQUENCE [LARGE SCALE GENOMIC DNA]</scope>
    <source>
        <strain evidence="7">FT324</strain>
    </source>
</reference>
<comment type="caution">
    <text evidence="6">The sequence shown here is derived from an EMBL/GenBank/DDBJ whole genome shotgun (WGS) entry which is preliminary data.</text>
</comment>
<dbReference type="PROSITE" id="PS50931">
    <property type="entry name" value="HTH_LYSR"/>
    <property type="match status" value="1"/>
</dbReference>
<keyword evidence="4" id="KW-0804">Transcription</keyword>
<proteinExistence type="inferred from homology"/>
<dbReference type="Pfam" id="PF03466">
    <property type="entry name" value="LysR_substrate"/>
    <property type="match status" value="1"/>
</dbReference>
<protein>
    <submittedName>
        <fullName evidence="6">LysR family transcriptional regulator</fullName>
    </submittedName>
</protein>
<dbReference type="InterPro" id="IPR005119">
    <property type="entry name" value="LysR_subst-bd"/>
</dbReference>
<sequence>MDLVDGMRVFVASVETGSFSGAATRLGISPKLASKYMAELEARLGAQLLHRTTRRLGLTVAGEQLMAQVPDWLDQLDEMQNSLREARRGLSGTIRISAAVTHGEMVLAPLLRRFREPHPDLIIDLRLSDRFVDLAGEGIDLAIRIGRLDDSALVARKLGRTRLMLVAAPGYLARAGRPGSPDDLARHICIRDTNMRGDGAWPLFENEKPARVPVSGPFLVNSARVVRDLAIEGEGIALCPDYAVQASIETGRLEQVLPQACGPQLDIHAVHLPQRRMARRTRALLDFLARNLAASLSSAPEEGARD</sequence>
<evidence type="ECO:0000256" key="4">
    <source>
        <dbReference type="ARBA" id="ARBA00023163"/>
    </source>
</evidence>
<keyword evidence="2" id="KW-0805">Transcription regulation</keyword>
<accession>A0ABT2NRC4</accession>
<dbReference type="InterPro" id="IPR036390">
    <property type="entry name" value="WH_DNA-bd_sf"/>
</dbReference>
<dbReference type="SUPFAM" id="SSF53850">
    <property type="entry name" value="Periplasmic binding protein-like II"/>
    <property type="match status" value="1"/>
</dbReference>
<dbReference type="Proteomes" id="UP001205601">
    <property type="component" value="Unassembled WGS sequence"/>
</dbReference>
<dbReference type="Gene3D" id="1.10.10.10">
    <property type="entry name" value="Winged helix-like DNA-binding domain superfamily/Winged helix DNA-binding domain"/>
    <property type="match status" value="1"/>
</dbReference>
<dbReference type="InterPro" id="IPR036388">
    <property type="entry name" value="WH-like_DNA-bd_sf"/>
</dbReference>
<evidence type="ECO:0000313" key="7">
    <source>
        <dbReference type="Proteomes" id="UP001205601"/>
    </source>
</evidence>
<dbReference type="SUPFAM" id="SSF46785">
    <property type="entry name" value="Winged helix' DNA-binding domain"/>
    <property type="match status" value="1"/>
</dbReference>
<gene>
    <name evidence="6" type="ORF">N5I32_18350</name>
</gene>
<evidence type="ECO:0000313" key="6">
    <source>
        <dbReference type="EMBL" id="MCT8331482.1"/>
    </source>
</evidence>
<organism evidence="6 7">
    <name type="scientific">Albidovulum sediminis</name>
    <dbReference type="NCBI Taxonomy" id="3066345"/>
    <lineage>
        <taxon>Bacteria</taxon>
        <taxon>Pseudomonadati</taxon>
        <taxon>Pseudomonadota</taxon>
        <taxon>Alphaproteobacteria</taxon>
        <taxon>Rhodobacterales</taxon>
        <taxon>Paracoccaceae</taxon>
        <taxon>Albidovulum</taxon>
    </lineage>
</organism>
<name>A0ABT2NRC4_9RHOB</name>
<feature type="domain" description="HTH lysR-type" evidence="5">
    <location>
        <begin position="1"/>
        <end position="59"/>
    </location>
</feature>
<dbReference type="CDD" id="cd08422">
    <property type="entry name" value="PBP2_CrgA_like"/>
    <property type="match status" value="1"/>
</dbReference>
<dbReference type="Pfam" id="PF00126">
    <property type="entry name" value="HTH_1"/>
    <property type="match status" value="1"/>
</dbReference>
<dbReference type="PANTHER" id="PTHR30537:SF5">
    <property type="entry name" value="HTH-TYPE TRANSCRIPTIONAL ACTIVATOR TTDR-RELATED"/>
    <property type="match status" value="1"/>
</dbReference>
<evidence type="ECO:0000256" key="1">
    <source>
        <dbReference type="ARBA" id="ARBA00009437"/>
    </source>
</evidence>
<dbReference type="PANTHER" id="PTHR30537">
    <property type="entry name" value="HTH-TYPE TRANSCRIPTIONAL REGULATOR"/>
    <property type="match status" value="1"/>
</dbReference>